<feature type="transmembrane region" description="Helical" evidence="2">
    <location>
        <begin position="9"/>
        <end position="29"/>
    </location>
</feature>
<keyword evidence="2" id="KW-1133">Transmembrane helix</keyword>
<evidence type="ECO:0000256" key="2">
    <source>
        <dbReference type="SAM" id="Phobius"/>
    </source>
</evidence>
<keyword evidence="2" id="KW-0472">Membrane</keyword>
<protein>
    <recommendedName>
        <fullName evidence="3">DUF8128 domain-containing protein</fullName>
    </recommendedName>
</protein>
<dbReference type="InterPro" id="IPR058441">
    <property type="entry name" value="DUF8128"/>
</dbReference>
<dbReference type="EMBL" id="PFAA01000015">
    <property type="protein sequence ID" value="PIT96925.1"/>
    <property type="molecule type" value="Genomic_DNA"/>
</dbReference>
<evidence type="ECO:0000313" key="5">
    <source>
        <dbReference type="Proteomes" id="UP000230481"/>
    </source>
</evidence>
<proteinExistence type="predicted"/>
<gene>
    <name evidence="4" type="ORF">COT82_00550</name>
</gene>
<keyword evidence="2" id="KW-0812">Transmembrane</keyword>
<evidence type="ECO:0000313" key="4">
    <source>
        <dbReference type="EMBL" id="PIT96925.1"/>
    </source>
</evidence>
<dbReference type="Proteomes" id="UP000230481">
    <property type="component" value="Unassembled WGS sequence"/>
</dbReference>
<feature type="transmembrane region" description="Helical" evidence="2">
    <location>
        <begin position="49"/>
        <end position="73"/>
    </location>
</feature>
<dbReference type="Pfam" id="PF26449">
    <property type="entry name" value="DUF8128"/>
    <property type="match status" value="1"/>
</dbReference>
<feature type="region of interest" description="Disordered" evidence="1">
    <location>
        <begin position="417"/>
        <end position="437"/>
    </location>
</feature>
<dbReference type="AlphaFoldDB" id="A0A2M6WVV5"/>
<organism evidence="4 5">
    <name type="scientific">Candidatus Campbellbacteria bacterium CG10_big_fil_rev_8_21_14_0_10_35_52</name>
    <dbReference type="NCBI Taxonomy" id="1974527"/>
    <lineage>
        <taxon>Bacteria</taxon>
        <taxon>Candidatus Campbelliibacteriota</taxon>
    </lineage>
</organism>
<name>A0A2M6WVV5_9BACT</name>
<accession>A0A2M6WVV5</accession>
<evidence type="ECO:0000259" key="3">
    <source>
        <dbReference type="Pfam" id="PF26449"/>
    </source>
</evidence>
<comment type="caution">
    <text evidence="4">The sequence shown here is derived from an EMBL/GenBank/DDBJ whole genome shotgun (WGS) entry which is preliminary data.</text>
</comment>
<reference evidence="5" key="1">
    <citation type="submission" date="2017-09" db="EMBL/GenBank/DDBJ databases">
        <title>Depth-based differentiation of microbial function through sediment-hosted aquifers and enrichment of novel symbionts in the deep terrestrial subsurface.</title>
        <authorList>
            <person name="Probst A.J."/>
            <person name="Ladd B."/>
            <person name="Jarett J.K."/>
            <person name="Geller-Mcgrath D.E."/>
            <person name="Sieber C.M.K."/>
            <person name="Emerson J.B."/>
            <person name="Anantharaman K."/>
            <person name="Thomas B.C."/>
            <person name="Malmstrom R."/>
            <person name="Stieglmeier M."/>
            <person name="Klingl A."/>
            <person name="Woyke T."/>
            <person name="Ryan C.M."/>
            <person name="Banfield J.F."/>
        </authorList>
    </citation>
    <scope>NUCLEOTIDE SEQUENCE [LARGE SCALE GENOMIC DNA]</scope>
</reference>
<evidence type="ECO:0000256" key="1">
    <source>
        <dbReference type="SAM" id="MobiDB-lite"/>
    </source>
</evidence>
<feature type="domain" description="DUF8128" evidence="3">
    <location>
        <begin position="91"/>
        <end position="422"/>
    </location>
</feature>
<sequence>MFKFVEKNIGIPVFGFTIALFMVILYIFLKIAPHLFIETLRVLKILSPIWLPLLSAYIFWFFWVMYVRAYFFYNQKYLLLEIKLPREIMKSPLAMESVFNGLHQSVGEATWFDKYWSGKTRTWFSFEIVSIEGNVRFFVWTRAFWKEVIEAQIYAQYPEVEIIEANDYTKMIDFNKKEIIIWGADFKLTEPDPYPIKTYIDYGLDKDPKEEFKVDPISPMIEHFGSIGSGEHLWMQFIIRVNKNEKKKKGVWFGKTGWKEEAEEEINKILQRDPKTKTSSIISAAGFPIDPILSEDEREKAKVLGRSITKLGFDVGMRGIYLAEKDKFRPINIMGLMGTVKQFNSNTLNKFAPARYSTVFKYEWQDYKNTLKNRAGKRVFDAYRRRSYFHHPYKTQPFVMNTEELATMYHFPGSTVSTPTISRVPSKKSEAPSNLPI</sequence>